<dbReference type="RefSeq" id="WP_217745087.1">
    <property type="nucleotide sequence ID" value="NZ_JAHOEI010000064.1"/>
</dbReference>
<protein>
    <submittedName>
        <fullName evidence="1">Uncharacterized protein</fullName>
    </submittedName>
</protein>
<dbReference type="Proteomes" id="UP001196765">
    <property type="component" value="Unassembled WGS sequence"/>
</dbReference>
<dbReference type="EMBL" id="JAHOEI010000064">
    <property type="protein sequence ID" value="MBV3388674.1"/>
    <property type="molecule type" value="Genomic_DNA"/>
</dbReference>
<gene>
    <name evidence="1" type="ORF">KSW82_13105</name>
</gene>
<proteinExistence type="predicted"/>
<evidence type="ECO:0000313" key="1">
    <source>
        <dbReference type="EMBL" id="MBV3388674.1"/>
    </source>
</evidence>
<dbReference type="AlphaFoldDB" id="A0AAW4N5Y7"/>
<reference evidence="1" key="1">
    <citation type="submission" date="2021-06" db="EMBL/GenBank/DDBJ databases">
        <title>Collection of gut derived symbiotic bacterial strains cultured from healthy donors.</title>
        <authorList>
            <person name="Lin H."/>
            <person name="Littmann E."/>
            <person name="Pamer E.G."/>
        </authorList>
    </citation>
    <scope>NUCLEOTIDE SEQUENCE</scope>
    <source>
        <strain evidence="1">MSK.21.74</strain>
    </source>
</reference>
<accession>A0AAW4N5Y7</accession>
<name>A0AAW4N5Y7_9BACT</name>
<sequence length="412" mass="47727">MVFGVPFQCDMCGTVIRLKIQADNSLYSYDYPVSVKCPKCGNILEFRYTRKNGILPRDYKVAEDTKTEYDFYYSAFLPIGIGLYMRPSEQIGFTPFMELGMYYLPENIVGHNYRGNLFLTNIYPYRTVFKDVLPIYRKGNVAAYSKKIAKIFDLGKRFTPITNIKICRKNLLELLKCTYDNLATDKYVEGIVTPFLSETLDIEHIDGLKAPYVMATNIVNYSQWQNNSFDFIANMVAKFEKYIPSLFYCTVGDFKESHNPPMNVYTISLDEAITDYDISFNLIKELLPLIVSLSNHRLTDHANVFPNKDGGMKGIETVKEFYELPDGLKMDKLLDYPEIVNFLAGGFNTKIRNGIGHRRCSLVDDTQNVQFYYKQNNLDEHYDVQLVDLCYLTIINLLHIMEFVLLIEKLKR</sequence>
<comment type="caution">
    <text evidence="1">The sequence shown here is derived from an EMBL/GenBank/DDBJ whole genome shotgun (WGS) entry which is preliminary data.</text>
</comment>
<organism evidence="1 2">
    <name type="scientific">Segatella copri</name>
    <dbReference type="NCBI Taxonomy" id="165179"/>
    <lineage>
        <taxon>Bacteria</taxon>
        <taxon>Pseudomonadati</taxon>
        <taxon>Bacteroidota</taxon>
        <taxon>Bacteroidia</taxon>
        <taxon>Bacteroidales</taxon>
        <taxon>Prevotellaceae</taxon>
        <taxon>Segatella</taxon>
    </lineage>
</organism>
<evidence type="ECO:0000313" key="2">
    <source>
        <dbReference type="Proteomes" id="UP001196765"/>
    </source>
</evidence>